<accession>A0A109B8J5</accession>
<feature type="transmembrane region" description="Helical" evidence="5">
    <location>
        <begin position="98"/>
        <end position="115"/>
    </location>
</feature>
<sequence>MFSNETGGVGLGQRCRGIALGTLLMVAVVAALISPRTLAVTFWIVALGFLVSAFLRRDIDMQQFRPGPVTATLALFVGYVFLSATWADVPAMPLEKAVLAAGTVAAVWMMCALIRQETRANIIHMGEGVFLGVVIGTLFLLEEHLSQQAIKIAVFNSLGFQPGQLKPVEYFYWDKGALIEIEPNDLVRNLTGVGVYLWPAIAAVLGVWRRPMNFYAAVALFVIAAAAIMISNHAASQLALIAGVIVFAIASRSLLWARRCVAAGWLIACFAVIPLALGAYKANLQQIDALGSSVQARLIIWKFTAEKTFENPWFGVGANMTRVIGPELEKTAVIVGNDRWPHRLSIHAHNMYLQTWFELGAVGAVLLAAIGLAILSAIARLDRRVQRYALATFALTAAVLTSSYGMWQVWLIGTLGVAAVAMCIGVRALETSSPASADLT</sequence>
<reference evidence="7 8" key="1">
    <citation type="submission" date="2015-10" db="EMBL/GenBank/DDBJ databases">
        <title>Transcriptomic analysis of a linuron degrading triple-species bacterial consortium.</title>
        <authorList>
            <person name="Albers P."/>
        </authorList>
    </citation>
    <scope>NUCLEOTIDE SEQUENCE [LARGE SCALE GENOMIC DNA]</scope>
    <source>
        <strain evidence="7 8">WDL6</strain>
    </source>
</reference>
<feature type="transmembrane region" description="Helical" evidence="5">
    <location>
        <begin position="214"/>
        <end position="231"/>
    </location>
</feature>
<dbReference type="InterPro" id="IPR051533">
    <property type="entry name" value="WaaL-like"/>
</dbReference>
<dbReference type="RefSeq" id="WP_068465030.1">
    <property type="nucleotide sequence ID" value="NZ_LMTR01000094.1"/>
</dbReference>
<keyword evidence="4 5" id="KW-0472">Membrane</keyword>
<dbReference type="OrthoDB" id="8050531at2"/>
<feature type="transmembrane region" description="Helical" evidence="5">
    <location>
        <begin position="39"/>
        <end position="55"/>
    </location>
</feature>
<keyword evidence="7" id="KW-0436">Ligase</keyword>
<feature type="transmembrane region" description="Helical" evidence="5">
    <location>
        <begin position="359"/>
        <end position="381"/>
    </location>
</feature>
<dbReference type="PATRIC" id="fig|121290.4.peg.1775"/>
<dbReference type="AlphaFoldDB" id="A0A109B8J5"/>
<dbReference type="Proteomes" id="UP000059074">
    <property type="component" value="Unassembled WGS sequence"/>
</dbReference>
<evidence type="ECO:0000256" key="1">
    <source>
        <dbReference type="ARBA" id="ARBA00004141"/>
    </source>
</evidence>
<evidence type="ECO:0000313" key="7">
    <source>
        <dbReference type="EMBL" id="KWT64148.1"/>
    </source>
</evidence>
<dbReference type="GO" id="GO:0016020">
    <property type="term" value="C:membrane"/>
    <property type="evidence" value="ECO:0007669"/>
    <property type="project" value="UniProtKB-SubCell"/>
</dbReference>
<gene>
    <name evidence="7" type="ORF">APY04_3412</name>
</gene>
<dbReference type="PANTHER" id="PTHR37422:SF23">
    <property type="entry name" value="TEICHURONIC ACID BIOSYNTHESIS PROTEIN TUAE"/>
    <property type="match status" value="1"/>
</dbReference>
<protein>
    <submittedName>
        <fullName evidence="7">Lipid A core-O-antigen ligase</fullName>
    </submittedName>
</protein>
<feature type="transmembrane region" description="Helical" evidence="5">
    <location>
        <begin position="15"/>
        <end position="33"/>
    </location>
</feature>
<dbReference type="PANTHER" id="PTHR37422">
    <property type="entry name" value="TEICHURONIC ACID BIOSYNTHESIS PROTEIN TUAE"/>
    <property type="match status" value="1"/>
</dbReference>
<proteinExistence type="predicted"/>
<dbReference type="Pfam" id="PF04932">
    <property type="entry name" value="Wzy_C"/>
    <property type="match status" value="1"/>
</dbReference>
<feature type="transmembrane region" description="Helical" evidence="5">
    <location>
        <begin position="67"/>
        <end position="86"/>
    </location>
</feature>
<comment type="subcellular location">
    <subcellularLocation>
        <location evidence="1">Membrane</location>
        <topology evidence="1">Multi-pass membrane protein</topology>
    </subcellularLocation>
</comment>
<feature type="transmembrane region" description="Helical" evidence="5">
    <location>
        <begin position="186"/>
        <end position="207"/>
    </location>
</feature>
<feature type="transmembrane region" description="Helical" evidence="5">
    <location>
        <begin position="237"/>
        <end position="255"/>
    </location>
</feature>
<evidence type="ECO:0000259" key="6">
    <source>
        <dbReference type="Pfam" id="PF04932"/>
    </source>
</evidence>
<keyword evidence="3 5" id="KW-1133">Transmembrane helix</keyword>
<feature type="transmembrane region" description="Helical" evidence="5">
    <location>
        <begin position="122"/>
        <end position="141"/>
    </location>
</feature>
<feature type="transmembrane region" description="Helical" evidence="5">
    <location>
        <begin position="262"/>
        <end position="280"/>
    </location>
</feature>
<dbReference type="STRING" id="121290.APY04_3412"/>
<evidence type="ECO:0000256" key="3">
    <source>
        <dbReference type="ARBA" id="ARBA00022989"/>
    </source>
</evidence>
<organism evidence="7 8">
    <name type="scientific">Hyphomicrobium sulfonivorans</name>
    <dbReference type="NCBI Taxonomy" id="121290"/>
    <lineage>
        <taxon>Bacteria</taxon>
        <taxon>Pseudomonadati</taxon>
        <taxon>Pseudomonadota</taxon>
        <taxon>Alphaproteobacteria</taxon>
        <taxon>Hyphomicrobiales</taxon>
        <taxon>Hyphomicrobiaceae</taxon>
        <taxon>Hyphomicrobium</taxon>
    </lineage>
</organism>
<dbReference type="InterPro" id="IPR007016">
    <property type="entry name" value="O-antigen_ligase-rel_domated"/>
</dbReference>
<feature type="transmembrane region" description="Helical" evidence="5">
    <location>
        <begin position="388"/>
        <end position="404"/>
    </location>
</feature>
<evidence type="ECO:0000256" key="4">
    <source>
        <dbReference type="ARBA" id="ARBA00023136"/>
    </source>
</evidence>
<evidence type="ECO:0000256" key="2">
    <source>
        <dbReference type="ARBA" id="ARBA00022692"/>
    </source>
</evidence>
<evidence type="ECO:0000313" key="8">
    <source>
        <dbReference type="Proteomes" id="UP000059074"/>
    </source>
</evidence>
<dbReference type="GO" id="GO:0016874">
    <property type="term" value="F:ligase activity"/>
    <property type="evidence" value="ECO:0007669"/>
    <property type="project" value="UniProtKB-KW"/>
</dbReference>
<name>A0A109B8J5_HYPSL</name>
<keyword evidence="2 5" id="KW-0812">Transmembrane</keyword>
<feature type="domain" description="O-antigen ligase-related" evidence="6">
    <location>
        <begin position="219"/>
        <end position="367"/>
    </location>
</feature>
<comment type="caution">
    <text evidence="7">The sequence shown here is derived from an EMBL/GenBank/DDBJ whole genome shotgun (WGS) entry which is preliminary data.</text>
</comment>
<evidence type="ECO:0000256" key="5">
    <source>
        <dbReference type="SAM" id="Phobius"/>
    </source>
</evidence>
<keyword evidence="8" id="KW-1185">Reference proteome</keyword>
<dbReference type="EMBL" id="LMTR01000094">
    <property type="protein sequence ID" value="KWT64148.1"/>
    <property type="molecule type" value="Genomic_DNA"/>
</dbReference>